<dbReference type="InterPro" id="IPR033336">
    <property type="entry name" value="SAXO1/2"/>
</dbReference>
<reference evidence="4" key="3">
    <citation type="submission" date="2015-06" db="UniProtKB">
        <authorList>
            <consortium name="EnsemblMetazoa"/>
        </authorList>
    </citation>
    <scope>IDENTIFICATION</scope>
</reference>
<feature type="region of interest" description="Disordered" evidence="2">
    <location>
        <begin position="219"/>
        <end position="260"/>
    </location>
</feature>
<dbReference type="OMA" id="CRAQVYL"/>
<proteinExistence type="inferred from homology"/>
<name>R7V2W2_CAPTE</name>
<comment type="similarity">
    <text evidence="1">Belongs to the FAM154 family.</text>
</comment>
<evidence type="ECO:0000313" key="3">
    <source>
        <dbReference type="EMBL" id="ELU10036.1"/>
    </source>
</evidence>
<dbReference type="Proteomes" id="UP000014760">
    <property type="component" value="Unassembled WGS sequence"/>
</dbReference>
<keyword evidence="5" id="KW-1185">Reference proteome</keyword>
<evidence type="ECO:0000256" key="2">
    <source>
        <dbReference type="SAM" id="MobiDB-lite"/>
    </source>
</evidence>
<dbReference type="AlphaFoldDB" id="R7V2W2"/>
<feature type="compositionally biased region" description="Pro residues" evidence="2">
    <location>
        <begin position="86"/>
        <end position="95"/>
    </location>
</feature>
<dbReference type="OrthoDB" id="9973968at2759"/>
<dbReference type="HOGENOM" id="CLU_547785_0_0_1"/>
<dbReference type="GO" id="GO:0008017">
    <property type="term" value="F:microtubule binding"/>
    <property type="evidence" value="ECO:0007669"/>
    <property type="project" value="InterPro"/>
</dbReference>
<reference evidence="5" key="1">
    <citation type="submission" date="2012-12" db="EMBL/GenBank/DDBJ databases">
        <authorList>
            <person name="Hellsten U."/>
            <person name="Grimwood J."/>
            <person name="Chapman J.A."/>
            <person name="Shapiro H."/>
            <person name="Aerts A."/>
            <person name="Otillar R.P."/>
            <person name="Terry A.Y."/>
            <person name="Boore J.L."/>
            <person name="Simakov O."/>
            <person name="Marletaz F."/>
            <person name="Cho S.-J."/>
            <person name="Edsinger-Gonzales E."/>
            <person name="Havlak P."/>
            <person name="Kuo D.-H."/>
            <person name="Larsson T."/>
            <person name="Lv J."/>
            <person name="Arendt D."/>
            <person name="Savage R."/>
            <person name="Osoegawa K."/>
            <person name="de Jong P."/>
            <person name="Lindberg D.R."/>
            <person name="Seaver E.C."/>
            <person name="Weisblat D.A."/>
            <person name="Putnam N.H."/>
            <person name="Grigoriev I.V."/>
            <person name="Rokhsar D.S."/>
        </authorList>
    </citation>
    <scope>NUCLEOTIDE SEQUENCE</scope>
    <source>
        <strain evidence="5">I ESC-2004</strain>
    </source>
</reference>
<feature type="region of interest" description="Disordered" evidence="2">
    <location>
        <begin position="65"/>
        <end position="96"/>
    </location>
</feature>
<reference evidence="3 5" key="2">
    <citation type="journal article" date="2013" name="Nature">
        <title>Insights into bilaterian evolution from three spiralian genomes.</title>
        <authorList>
            <person name="Simakov O."/>
            <person name="Marletaz F."/>
            <person name="Cho S.J."/>
            <person name="Edsinger-Gonzales E."/>
            <person name="Havlak P."/>
            <person name="Hellsten U."/>
            <person name="Kuo D.H."/>
            <person name="Larsson T."/>
            <person name="Lv J."/>
            <person name="Arendt D."/>
            <person name="Savage R."/>
            <person name="Osoegawa K."/>
            <person name="de Jong P."/>
            <person name="Grimwood J."/>
            <person name="Chapman J.A."/>
            <person name="Shapiro H."/>
            <person name="Aerts A."/>
            <person name="Otillar R.P."/>
            <person name="Terry A.Y."/>
            <person name="Boore J.L."/>
            <person name="Grigoriev I.V."/>
            <person name="Lindberg D.R."/>
            <person name="Seaver E.C."/>
            <person name="Weisblat D.A."/>
            <person name="Putnam N.H."/>
            <person name="Rokhsar D.S."/>
        </authorList>
    </citation>
    <scope>NUCLEOTIDE SEQUENCE</scope>
    <source>
        <strain evidence="3 5">I ESC-2004</strain>
    </source>
</reference>
<evidence type="ECO:0000313" key="4">
    <source>
        <dbReference type="EnsemblMetazoa" id="CapteP193332"/>
    </source>
</evidence>
<dbReference type="GO" id="GO:0005856">
    <property type="term" value="C:cytoskeleton"/>
    <property type="evidence" value="ECO:0007669"/>
    <property type="project" value="TreeGrafter"/>
</dbReference>
<organism evidence="3">
    <name type="scientific">Capitella teleta</name>
    <name type="common">Polychaete worm</name>
    <dbReference type="NCBI Taxonomy" id="283909"/>
    <lineage>
        <taxon>Eukaryota</taxon>
        <taxon>Metazoa</taxon>
        <taxon>Spiralia</taxon>
        <taxon>Lophotrochozoa</taxon>
        <taxon>Annelida</taxon>
        <taxon>Polychaeta</taxon>
        <taxon>Sedentaria</taxon>
        <taxon>Scolecida</taxon>
        <taxon>Capitellidae</taxon>
        <taxon>Capitella</taxon>
    </lineage>
</organism>
<dbReference type="PANTHER" id="PTHR31516:SF18">
    <property type="entry name" value="TRANSLATION INITIATION FACTOR IF-2"/>
    <property type="match status" value="1"/>
</dbReference>
<dbReference type="EnsemblMetazoa" id="CapteT193332">
    <property type="protein sequence ID" value="CapteP193332"/>
    <property type="gene ID" value="CapteG193332"/>
</dbReference>
<dbReference type="EMBL" id="KB297742">
    <property type="protein sequence ID" value="ELU10036.1"/>
    <property type="molecule type" value="Genomic_DNA"/>
</dbReference>
<gene>
    <name evidence="3" type="ORF">CAPTEDRAFT_193332</name>
</gene>
<dbReference type="EMBL" id="AMQN01000951">
    <property type="status" value="NOT_ANNOTATED_CDS"/>
    <property type="molecule type" value="Genomic_DNA"/>
</dbReference>
<sequence>MTGQTIDPATAKELETLMREFPDWQKHHPEIVAELNPPRYTKMNRKSGQGNNEIIAKKRCASFPNSHYTTAFPHHQQRPRSTKQPAPTPPNPHPLPMTFDTNQRSDFVEKDLNARGKLIKKEEKYVAPEVAVEGTTNYMQDYPGHALLPKIVNKPIGNGQIKRPGAKMDLTTSTMEHYKHWAPDPTISFGELPTFTGSILYPNQSRVMQTTTATTFKGETADRRPPIPQSDGNIKIEGSHDMKSTTQSTYTKKEGAPPFPIKVQQSTDLAIARRSKFQPETQSMRDFGNFASSGPPQAPIQPPPSTIQIQFDDRLNFETEQRKEFPGIDIRKHPVAKSCKAETEEYQRPGVKFETVTNQKLDYQPIDIMEAYVPPVKPPSGRKEKQNGKMDLRTVNRQFYKKWDVPAPVRYGDFHESHTYIPPVAKFEGNPTTATTFLGQSAPIPPRILPKAQLRTGEGGFDFSTVYNANFKQPNPVENLNKAQAKLLLNELRHRKAELRA</sequence>
<protein>
    <submittedName>
        <fullName evidence="3 4">Uncharacterized protein</fullName>
    </submittedName>
</protein>
<dbReference type="PANTHER" id="PTHR31516">
    <property type="entry name" value="STABILIZER OF AXONEMAL MICROTUBULES 2"/>
    <property type="match status" value="1"/>
</dbReference>
<evidence type="ECO:0000256" key="1">
    <source>
        <dbReference type="ARBA" id="ARBA00008738"/>
    </source>
</evidence>
<evidence type="ECO:0000313" key="5">
    <source>
        <dbReference type="Proteomes" id="UP000014760"/>
    </source>
</evidence>
<feature type="region of interest" description="Disordered" evidence="2">
    <location>
        <begin position="29"/>
        <end position="51"/>
    </location>
</feature>
<accession>R7V2W2</accession>